<dbReference type="InterPro" id="IPR023614">
    <property type="entry name" value="Porin_dom_sf"/>
</dbReference>
<evidence type="ECO:0000313" key="2">
    <source>
        <dbReference type="Proteomes" id="UP000030185"/>
    </source>
</evidence>
<sequence length="391" mass="42766">MTAKAQDSTSAEPGKLTITGYIDTYYNWAFNRPKSGSLLGATGAGRAFDRTTNQVAIGLVQTKFMYTSKKIEIVADLTFGPNAELGNFGNVNAQGYTTGSANLYTNPSFSNIYGSSASIKQAYGTYKATDKLSFTVGQFGTHIGYEVIDAPVNYNYSLSNLFNNGPFYHVGAKANYAFSDKVGVMIGLVNNWDNLFENNKQKSGVAQVFVSPIEGMNVYVNWIGGYNDDTSLDTVGGATPWAVNYNRHLFDLTAGYQLTEKLYVGLNGAYGFYKATDNNTEEAFKALSSPYGEDKSTLTWGGLAGYAHYDITDFLSLGVRYEHFKDKYGMRYLKSTNNSLTITAPVTLAEGALVLKPEFRMDTSPTKIYEDKNGDAVNSQTTFGLAAIFKF</sequence>
<reference evidence="1 2" key="1">
    <citation type="submission" date="2014-09" db="EMBL/GenBank/DDBJ databases">
        <title>Sporocytophaga myxococcoides PG-01 genome sequencing.</title>
        <authorList>
            <person name="Liu L."/>
            <person name="Gao P.J."/>
            <person name="Chen G.J."/>
            <person name="Wang L.S."/>
        </authorList>
    </citation>
    <scope>NUCLEOTIDE SEQUENCE [LARGE SCALE GENOMIC DNA]</scope>
    <source>
        <strain evidence="1 2">PG-01</strain>
    </source>
</reference>
<name>A0A098LE79_9BACT</name>
<gene>
    <name evidence="1" type="ORF">MYP_1801</name>
</gene>
<organism evidence="1 2">
    <name type="scientific">Sporocytophaga myxococcoides</name>
    <dbReference type="NCBI Taxonomy" id="153721"/>
    <lineage>
        <taxon>Bacteria</taxon>
        <taxon>Pseudomonadati</taxon>
        <taxon>Bacteroidota</taxon>
        <taxon>Cytophagia</taxon>
        <taxon>Cytophagales</taxon>
        <taxon>Cytophagaceae</taxon>
        <taxon>Sporocytophaga</taxon>
    </lineage>
</organism>
<comment type="caution">
    <text evidence="1">The sequence shown here is derived from an EMBL/GenBank/DDBJ whole genome shotgun (WGS) entry which is preliminary data.</text>
</comment>
<dbReference type="Pfam" id="PF07642">
    <property type="entry name" value="BBP2"/>
    <property type="match status" value="1"/>
</dbReference>
<dbReference type="InterPro" id="IPR011486">
    <property type="entry name" value="BBP2"/>
</dbReference>
<accession>A0A098LE79</accession>
<dbReference type="Proteomes" id="UP000030185">
    <property type="component" value="Unassembled WGS sequence"/>
</dbReference>
<dbReference type="SUPFAM" id="SSF56935">
    <property type="entry name" value="Porins"/>
    <property type="match status" value="1"/>
</dbReference>
<dbReference type="EMBL" id="BBLT01000003">
    <property type="protein sequence ID" value="GAL84573.1"/>
    <property type="molecule type" value="Genomic_DNA"/>
</dbReference>
<evidence type="ECO:0008006" key="3">
    <source>
        <dbReference type="Google" id="ProtNLM"/>
    </source>
</evidence>
<dbReference type="eggNOG" id="ENOG502Z8GX">
    <property type="taxonomic scope" value="Bacteria"/>
</dbReference>
<keyword evidence="2" id="KW-1185">Reference proteome</keyword>
<dbReference type="Gene3D" id="2.40.160.10">
    <property type="entry name" value="Porin"/>
    <property type="match status" value="1"/>
</dbReference>
<proteinExistence type="predicted"/>
<evidence type="ECO:0000313" key="1">
    <source>
        <dbReference type="EMBL" id="GAL84573.1"/>
    </source>
</evidence>
<dbReference type="STRING" id="153721.MYP_1801"/>
<protein>
    <recommendedName>
        <fullName evidence="3">Porin</fullName>
    </recommendedName>
</protein>
<dbReference type="AlphaFoldDB" id="A0A098LE79"/>